<organism evidence="2 3">
    <name type="scientific">Methylocystis hirsuta</name>
    <dbReference type="NCBI Taxonomy" id="369798"/>
    <lineage>
        <taxon>Bacteria</taxon>
        <taxon>Pseudomonadati</taxon>
        <taxon>Pseudomonadota</taxon>
        <taxon>Alphaproteobacteria</taxon>
        <taxon>Hyphomicrobiales</taxon>
        <taxon>Methylocystaceae</taxon>
        <taxon>Methylocystis</taxon>
    </lineage>
</organism>
<accession>A0A3M9XK80</accession>
<dbReference type="SUPFAM" id="SSF55008">
    <property type="entry name" value="HMA, heavy metal-associated domain"/>
    <property type="match status" value="1"/>
</dbReference>
<name>A0A3M9XK80_9HYPH</name>
<dbReference type="Gene3D" id="3.30.70.100">
    <property type="match status" value="1"/>
</dbReference>
<dbReference type="InterPro" id="IPR036163">
    <property type="entry name" value="HMA_dom_sf"/>
</dbReference>
<keyword evidence="3" id="KW-1185">Reference proteome</keyword>
<protein>
    <recommendedName>
        <fullName evidence="1">HMA domain-containing protein</fullName>
    </recommendedName>
</protein>
<comment type="caution">
    <text evidence="2">The sequence shown here is derived from an EMBL/GenBank/DDBJ whole genome shotgun (WGS) entry which is preliminary data.</text>
</comment>
<evidence type="ECO:0000313" key="2">
    <source>
        <dbReference type="EMBL" id="RNJ48022.1"/>
    </source>
</evidence>
<sequence length="120" mass="12795">MRKLLGVASKKADYPTETVRVSLDPAATSLDDIRSTIGRAGYRTYEAAAEPLPFGENGGASGVGAFAGNRLQGALLPKLGGRCSEARRGGEAPSALFRLRSPRRYKSAEFRDKPVMKPAL</sequence>
<dbReference type="EMBL" id="QWDD01000003">
    <property type="protein sequence ID" value="RNJ48022.1"/>
    <property type="molecule type" value="Genomic_DNA"/>
</dbReference>
<dbReference type="Proteomes" id="UP000268623">
    <property type="component" value="Unassembled WGS sequence"/>
</dbReference>
<gene>
    <name evidence="2" type="ORF">D1O30_19430</name>
</gene>
<proteinExistence type="predicted"/>
<dbReference type="PROSITE" id="PS50846">
    <property type="entry name" value="HMA_2"/>
    <property type="match status" value="1"/>
</dbReference>
<reference evidence="2 3" key="1">
    <citation type="submission" date="2018-08" db="EMBL/GenBank/DDBJ databases">
        <title>Genome sequence of Methylocystis hirsuta CSC1, a methanotroph able to accumulate PHAs.</title>
        <authorList>
            <person name="Bordel S."/>
            <person name="Rodriguez E."/>
            <person name="Gancedo J."/>
            <person name="Munoz R."/>
        </authorList>
    </citation>
    <scope>NUCLEOTIDE SEQUENCE [LARGE SCALE GENOMIC DNA]</scope>
    <source>
        <strain evidence="2 3">CSC1</strain>
    </source>
</reference>
<evidence type="ECO:0000259" key="1">
    <source>
        <dbReference type="PROSITE" id="PS50846"/>
    </source>
</evidence>
<dbReference type="GO" id="GO:0046872">
    <property type="term" value="F:metal ion binding"/>
    <property type="evidence" value="ECO:0007669"/>
    <property type="project" value="InterPro"/>
</dbReference>
<feature type="domain" description="HMA" evidence="1">
    <location>
        <begin position="1"/>
        <end position="45"/>
    </location>
</feature>
<evidence type="ECO:0000313" key="3">
    <source>
        <dbReference type="Proteomes" id="UP000268623"/>
    </source>
</evidence>
<dbReference type="InterPro" id="IPR006121">
    <property type="entry name" value="HMA_dom"/>
</dbReference>
<dbReference type="AlphaFoldDB" id="A0A3M9XK80"/>